<proteinExistence type="predicted"/>
<feature type="transmembrane region" description="Helical" evidence="2">
    <location>
        <begin position="80"/>
        <end position="110"/>
    </location>
</feature>
<protein>
    <submittedName>
        <fullName evidence="3">Uncharacterized protein</fullName>
    </submittedName>
</protein>
<feature type="compositionally biased region" description="Basic and acidic residues" evidence="1">
    <location>
        <begin position="7"/>
        <end position="17"/>
    </location>
</feature>
<dbReference type="Proteomes" id="UP000256269">
    <property type="component" value="Unassembled WGS sequence"/>
</dbReference>
<reference evidence="3 4" key="1">
    <citation type="submission" date="2018-08" db="EMBL/GenBank/DDBJ databases">
        <title>Genomic Encyclopedia of Archaeal and Bacterial Type Strains, Phase II (KMG-II): from individual species to whole genera.</title>
        <authorList>
            <person name="Goeker M."/>
        </authorList>
    </citation>
    <scope>NUCLEOTIDE SEQUENCE [LARGE SCALE GENOMIC DNA]</scope>
    <source>
        <strain evidence="3 4">DSM 45791</strain>
    </source>
</reference>
<feature type="region of interest" description="Disordered" evidence="1">
    <location>
        <begin position="1"/>
        <end position="39"/>
    </location>
</feature>
<organism evidence="3 4">
    <name type="scientific">Kutzneria buriramensis</name>
    <dbReference type="NCBI Taxonomy" id="1045776"/>
    <lineage>
        <taxon>Bacteria</taxon>
        <taxon>Bacillati</taxon>
        <taxon>Actinomycetota</taxon>
        <taxon>Actinomycetes</taxon>
        <taxon>Pseudonocardiales</taxon>
        <taxon>Pseudonocardiaceae</taxon>
        <taxon>Kutzneria</taxon>
    </lineage>
</organism>
<comment type="caution">
    <text evidence="3">The sequence shown here is derived from an EMBL/GenBank/DDBJ whole genome shotgun (WGS) entry which is preliminary data.</text>
</comment>
<keyword evidence="2" id="KW-1133">Transmembrane helix</keyword>
<dbReference type="EMBL" id="QUNO01000014">
    <property type="protein sequence ID" value="REH37999.1"/>
    <property type="molecule type" value="Genomic_DNA"/>
</dbReference>
<dbReference type="AlphaFoldDB" id="A0A3E0H409"/>
<evidence type="ECO:0000256" key="2">
    <source>
        <dbReference type="SAM" id="Phobius"/>
    </source>
</evidence>
<feature type="compositionally biased region" description="Basic and acidic residues" evidence="1">
    <location>
        <begin position="131"/>
        <end position="143"/>
    </location>
</feature>
<keyword evidence="2" id="KW-0472">Membrane</keyword>
<evidence type="ECO:0000313" key="4">
    <source>
        <dbReference type="Proteomes" id="UP000256269"/>
    </source>
</evidence>
<feature type="region of interest" description="Disordered" evidence="1">
    <location>
        <begin position="118"/>
        <end position="143"/>
    </location>
</feature>
<evidence type="ECO:0000313" key="3">
    <source>
        <dbReference type="EMBL" id="REH37999.1"/>
    </source>
</evidence>
<name>A0A3E0H409_9PSEU</name>
<keyword evidence="4" id="KW-1185">Reference proteome</keyword>
<evidence type="ECO:0000256" key="1">
    <source>
        <dbReference type="SAM" id="MobiDB-lite"/>
    </source>
</evidence>
<accession>A0A3E0H409</accession>
<keyword evidence="2" id="KW-0812">Transmembrane</keyword>
<gene>
    <name evidence="3" type="ORF">BCF44_11424</name>
</gene>
<sequence length="143" mass="15246">MSTVEAKGARSLDKGRETGAAGQEVEKHVPESGGPRTGTLTLPFATVQWRLPEFPTPVGRQEVAAAVHKVREVLPPPTQLAYYGGLGLVAVFGIVELPVVAMAAAGMIVVQWTIRHHHEHETQPPAPVSEEPEKPAKPGKPAE</sequence>